<keyword evidence="2" id="KW-1133">Transmembrane helix</keyword>
<evidence type="ECO:0000313" key="3">
    <source>
        <dbReference type="EMBL" id="CAG36198.1"/>
    </source>
</evidence>
<gene>
    <name evidence="3" type="ordered locus">DP1469</name>
</gene>
<protein>
    <submittedName>
        <fullName evidence="3">Related to fimbrial biogenesis protein PilY1</fullName>
    </submittedName>
</protein>
<dbReference type="HOGENOM" id="CLU_001890_4_0_7"/>
<dbReference type="KEGG" id="dps:DP1469"/>
<proteinExistence type="predicted"/>
<keyword evidence="4" id="KW-1185">Reference proteome</keyword>
<name>Q6AN76_DESPS</name>
<sequence>MATIKDTGRRTYHGFNFRLPETTAYQKGKVLSALDGRIEQHRTLLRLKQEKSTDMKQIPNNKINLPLFLLLPLLILTGPLVASAGTCEGAAYTAYPPSIANKVKPNILFMLDNSGSMKQPMYSQSGWNCKSFPSDYDSTKEYYGIFESTANYNYDPKVSINPDGFNGTPYDVAVALSATGAFVPSTCSSQTDKNCWSGNFLNWIVTRRMDAARKVLVGGKTESRSSYPYLNITGNSTLYWKIVGNNEPIDREICRNAPANSIDYSPLSAGSPIRVNSPAYGGSSKTTYDPYAKMTATGISTKYSKTITDNIGDIIGEFSSIEDLDETWKKITLSKNYSNPVIVAGPLDSTANRPAVIRIKEIKNSSFKIRAEQWEYLNGTLPQRNASYLVIEAGTHTLLGGGKIMAGSTKINTSYVNSRSAWKNVSLASGDFSSTPVVITAITSDTDHQTVTTRLNDISTADFDIILQEEELEWKASRRTHATETVDYVALEKGQYNFTDTVLEVGTQSLSNSASITFATSKATSAFLATALTFNGPDTVAVAFSNLEQDSVQISLQEEGSNDTEVRHTTEAVGYLALSPRTNYNIALLTDQVPKGLLHDIKDDVRQGLSYYKYNLTTNNIYNSWWHGGTMRLRIPTNPFVKKSSDTNFRTIDTPIDSDIEILVDAVEHYPLIWGTTPLAENFYEVIRYFQQKGPYYNSSVNSAGDVASFLTEKAWDPYYFKELDAMIRCANSSVIIFTDGGSYTDSYVPPFNDEEFNESSASQAASAYSDGSNYTNDYDGNIVTGEGINTRNTDNSYKNNLDDLALWANLNRKGQALTEALSNSRDLRDDLKGEQYLTTYTVGFGISANSAEERLLQDTAAHGQGTYSLAEDGQQLKDVLKGTINSILDKTASGTGVSILSGNKSTGGTLNQSLFFPTKEFQDNKKYQVNWTGILHTYWYSSQNDIAYMQEDNVDRFFRNKFTDHIIEIVPNPNTGGLSIPYYAVEADGSKGARLGDHAKIGDIAKIWDGGQMLNDREVESAPDLIADPAPGLDTARRVIWGVDETDSIQEFTTDNVNSFDSLFGGSGFDPCLGGTAAERAVNTISYTRGAGDDFTTNGGGECRSRATDADTTGGKNRWKLGDIIHSTPKVLNYGDNSLIFTGANDGMLHVFNGGKIERGGLSGDQVATLINKKGDDGNNLVGKEVWSFIPKNSMPYLKYLADPDYQHLYAIDGAPYFVQHGDKTILIMGMRFGGATGSTGDKAISPETAGKGLSSYFALNITDPYAPKFLWEFTDPDLGFAYSGPAVISRKQKAGNSLKQKYVVFVSGPTDYQGQVQQNLKVFILTLDDDFKKTAVNTIAPKNVQKNSFGGRLYNNGMDIDSDGYTDLILYGVNEKNGAQGQLRAIAPTDQAVKKWTEKNILNSSQPVTSAVAFGTCFDDPFVYFGTGKWFFKKDDPDGKTNNLYGVNLQECRDNLAKGEDCLKSVGINSIHNTSGTCDVSDAKRNSNYAWRLDKGLAEYGADADDPDTIYMKERVLTDPTVSNLNITFFTTTQPTDDICSFGGRTRMWALNCMTGDSISTGCEENTEGQAYNLPAEIFHIILPLNAGDLNLLNQDSFDQDGNRATSWIMGTPPENSPFILPGNGITPKGEPLLWQER</sequence>
<keyword evidence="2" id="KW-0472">Membrane</keyword>
<dbReference type="EMBL" id="CR522870">
    <property type="protein sequence ID" value="CAG36198.1"/>
    <property type="molecule type" value="Genomic_DNA"/>
</dbReference>
<dbReference type="Proteomes" id="UP000000602">
    <property type="component" value="Chromosome"/>
</dbReference>
<evidence type="ECO:0000313" key="4">
    <source>
        <dbReference type="Proteomes" id="UP000000602"/>
    </source>
</evidence>
<reference evidence="4" key="1">
    <citation type="journal article" date="2004" name="Environ. Microbiol.">
        <title>The genome of Desulfotalea psychrophila, a sulfate-reducing bacterium from permanently cold Arctic sediments.</title>
        <authorList>
            <person name="Rabus R."/>
            <person name="Ruepp A."/>
            <person name="Frickey T."/>
            <person name="Rattei T."/>
            <person name="Fartmann B."/>
            <person name="Stark M."/>
            <person name="Bauer M."/>
            <person name="Zibat A."/>
            <person name="Lombardot T."/>
            <person name="Becker I."/>
            <person name="Amann J."/>
            <person name="Gellner K."/>
            <person name="Teeling H."/>
            <person name="Leuschner W.D."/>
            <person name="Gloeckner F.-O."/>
            <person name="Lupas A.N."/>
            <person name="Amann R."/>
            <person name="Klenk H.-P."/>
        </authorList>
    </citation>
    <scope>NUCLEOTIDE SEQUENCE [LARGE SCALE GENOMIC DNA]</scope>
    <source>
        <strain evidence="4">DSM 12343 / LSv54</strain>
    </source>
</reference>
<evidence type="ECO:0000256" key="1">
    <source>
        <dbReference type="SAM" id="MobiDB-lite"/>
    </source>
</evidence>
<keyword evidence="2" id="KW-0812">Transmembrane</keyword>
<dbReference type="STRING" id="177439.DP1469"/>
<dbReference type="eggNOG" id="COG3419">
    <property type="taxonomic scope" value="Bacteria"/>
</dbReference>
<accession>Q6AN76</accession>
<evidence type="ECO:0000256" key="2">
    <source>
        <dbReference type="SAM" id="Phobius"/>
    </source>
</evidence>
<feature type="transmembrane region" description="Helical" evidence="2">
    <location>
        <begin position="63"/>
        <end position="82"/>
    </location>
</feature>
<organism evidence="3 4">
    <name type="scientific">Desulfotalea psychrophila (strain LSv54 / DSM 12343)</name>
    <dbReference type="NCBI Taxonomy" id="177439"/>
    <lineage>
        <taxon>Bacteria</taxon>
        <taxon>Pseudomonadati</taxon>
        <taxon>Thermodesulfobacteriota</taxon>
        <taxon>Desulfobulbia</taxon>
        <taxon>Desulfobulbales</taxon>
        <taxon>Desulfocapsaceae</taxon>
        <taxon>Desulfotalea</taxon>
    </lineage>
</organism>
<feature type="region of interest" description="Disordered" evidence="1">
    <location>
        <begin position="1619"/>
        <end position="1640"/>
    </location>
</feature>